<gene>
    <name evidence="2" type="ORF">BDV26DRAFT_272950</name>
</gene>
<keyword evidence="3" id="KW-1185">Reference proteome</keyword>
<evidence type="ECO:0000313" key="3">
    <source>
        <dbReference type="Proteomes" id="UP000326198"/>
    </source>
</evidence>
<keyword evidence="1" id="KW-0812">Transmembrane</keyword>
<keyword evidence="1" id="KW-1133">Transmembrane helix</keyword>
<evidence type="ECO:0000256" key="1">
    <source>
        <dbReference type="SAM" id="Phobius"/>
    </source>
</evidence>
<proteinExistence type="predicted"/>
<protein>
    <submittedName>
        <fullName evidence="2">Uncharacterized protein</fullName>
    </submittedName>
</protein>
<dbReference type="AlphaFoldDB" id="A0A5N7AT42"/>
<organism evidence="2 3">
    <name type="scientific">Aspergillus bertholletiae</name>
    <dbReference type="NCBI Taxonomy" id="1226010"/>
    <lineage>
        <taxon>Eukaryota</taxon>
        <taxon>Fungi</taxon>
        <taxon>Dikarya</taxon>
        <taxon>Ascomycota</taxon>
        <taxon>Pezizomycotina</taxon>
        <taxon>Eurotiomycetes</taxon>
        <taxon>Eurotiomycetidae</taxon>
        <taxon>Eurotiales</taxon>
        <taxon>Aspergillaceae</taxon>
        <taxon>Aspergillus</taxon>
        <taxon>Aspergillus subgen. Circumdati</taxon>
    </lineage>
</organism>
<accession>A0A5N7AT42</accession>
<dbReference type="Proteomes" id="UP000326198">
    <property type="component" value="Unassembled WGS sequence"/>
</dbReference>
<sequence>MHLQSQEILVLPFHSKGTLGDLRPLSTGRPEGSCGYSLYPSVLIILPYAATSPIAGLFWVPRDP</sequence>
<keyword evidence="1" id="KW-0472">Membrane</keyword>
<feature type="transmembrane region" description="Helical" evidence="1">
    <location>
        <begin position="38"/>
        <end position="60"/>
    </location>
</feature>
<reference evidence="2 3" key="1">
    <citation type="submission" date="2019-04" db="EMBL/GenBank/DDBJ databases">
        <title>Friends and foes A comparative genomics studyof 23 Aspergillus species from section Flavi.</title>
        <authorList>
            <consortium name="DOE Joint Genome Institute"/>
            <person name="Kjaerbolling I."/>
            <person name="Vesth T."/>
            <person name="Frisvad J.C."/>
            <person name="Nybo J.L."/>
            <person name="Theobald S."/>
            <person name="Kildgaard S."/>
            <person name="Isbrandt T."/>
            <person name="Kuo A."/>
            <person name="Sato A."/>
            <person name="Lyhne E.K."/>
            <person name="Kogle M.E."/>
            <person name="Wiebenga A."/>
            <person name="Kun R.S."/>
            <person name="Lubbers R.J."/>
            <person name="Makela M.R."/>
            <person name="Barry K."/>
            <person name="Chovatia M."/>
            <person name="Clum A."/>
            <person name="Daum C."/>
            <person name="Haridas S."/>
            <person name="He G."/>
            <person name="LaButti K."/>
            <person name="Lipzen A."/>
            <person name="Mondo S."/>
            <person name="Riley R."/>
            <person name="Salamov A."/>
            <person name="Simmons B.A."/>
            <person name="Magnuson J.K."/>
            <person name="Henrissat B."/>
            <person name="Mortensen U.H."/>
            <person name="Larsen T.O."/>
            <person name="Devries R.P."/>
            <person name="Grigoriev I.V."/>
            <person name="Machida M."/>
            <person name="Baker S.E."/>
            <person name="Andersen M.R."/>
        </authorList>
    </citation>
    <scope>NUCLEOTIDE SEQUENCE [LARGE SCALE GENOMIC DNA]</scope>
    <source>
        <strain evidence="2 3">IBT 29228</strain>
    </source>
</reference>
<dbReference type="EMBL" id="ML736331">
    <property type="protein sequence ID" value="KAE8373024.1"/>
    <property type="molecule type" value="Genomic_DNA"/>
</dbReference>
<evidence type="ECO:0000313" key="2">
    <source>
        <dbReference type="EMBL" id="KAE8373024.1"/>
    </source>
</evidence>
<name>A0A5N7AT42_9EURO</name>